<dbReference type="PANTHER" id="PTHR42824:SF1">
    <property type="entry name" value="GLUTAMINE AMIDOTRANSFERASE YAFJ-RELATED"/>
    <property type="match status" value="1"/>
</dbReference>
<keyword evidence="1 4" id="KW-0315">Glutamine amidotransferase</keyword>
<keyword evidence="5" id="KW-1185">Reference proteome</keyword>
<dbReference type="InterPro" id="IPR026869">
    <property type="entry name" value="EgtC-like"/>
</dbReference>
<proteinExistence type="predicted"/>
<evidence type="ECO:0000259" key="3">
    <source>
        <dbReference type="PROSITE" id="PS51278"/>
    </source>
</evidence>
<reference evidence="4 5" key="1">
    <citation type="submission" date="2022-07" db="EMBL/GenBank/DDBJ databases">
        <title>Novel species in genus cellulomonas.</title>
        <authorList>
            <person name="Ye L."/>
        </authorList>
    </citation>
    <scope>NUCLEOTIDE SEQUENCE [LARGE SCALE GENOMIC DNA]</scope>
    <source>
        <strain evidence="5">zg-Y338</strain>
    </source>
</reference>
<evidence type="ECO:0000256" key="1">
    <source>
        <dbReference type="ARBA" id="ARBA00022962"/>
    </source>
</evidence>
<feature type="domain" description="Glutamine amidotransferase type-2" evidence="3">
    <location>
        <begin position="2"/>
        <end position="261"/>
    </location>
</feature>
<organism evidence="4 5">
    <name type="scientific">Cellulomonas chengniuliangii</name>
    <dbReference type="NCBI Taxonomy" id="2968084"/>
    <lineage>
        <taxon>Bacteria</taxon>
        <taxon>Bacillati</taxon>
        <taxon>Actinomycetota</taxon>
        <taxon>Actinomycetes</taxon>
        <taxon>Micrococcales</taxon>
        <taxon>Cellulomonadaceae</taxon>
        <taxon>Cellulomonas</taxon>
    </lineage>
</organism>
<dbReference type="InterPro" id="IPR017932">
    <property type="entry name" value="GATase_2_dom"/>
</dbReference>
<dbReference type="InterPro" id="IPR029055">
    <property type="entry name" value="Ntn_hydrolases_N"/>
</dbReference>
<gene>
    <name evidence="4" type="ORF">NP064_01980</name>
</gene>
<name>A0ABY5L540_9CELL</name>
<dbReference type="Proteomes" id="UP001316189">
    <property type="component" value="Chromosome"/>
</dbReference>
<evidence type="ECO:0000313" key="5">
    <source>
        <dbReference type="Proteomes" id="UP001316189"/>
    </source>
</evidence>
<dbReference type="Pfam" id="PF13230">
    <property type="entry name" value="GATase_4"/>
    <property type="match status" value="1"/>
</dbReference>
<dbReference type="PROSITE" id="PS51278">
    <property type="entry name" value="GATASE_TYPE_2"/>
    <property type="match status" value="1"/>
</dbReference>
<dbReference type="EMBL" id="CP101988">
    <property type="protein sequence ID" value="UUI75713.1"/>
    <property type="molecule type" value="Genomic_DNA"/>
</dbReference>
<dbReference type="CDD" id="cd01908">
    <property type="entry name" value="YafJ"/>
    <property type="match status" value="1"/>
</dbReference>
<accession>A0ABY5L540</accession>
<evidence type="ECO:0000313" key="4">
    <source>
        <dbReference type="EMBL" id="UUI75713.1"/>
    </source>
</evidence>
<sequence length="298" mass="32224">MCRLFGMHAGRTPARATMWLLTDPDSLAQQSRREADGTGIGVFGPGGAPIVDKQPIAAYEDKAFATEARELESRTFVAHVRYASTGANTLVNTHPFEQDGRLLAHNGVLQGLDVLEARLRELGVMGLVRGQTDSERMFALITAEARRNGGDVGAAIVTALTWIIENIPLYAANIVLTTPSELWAVRYPDTHPLYVLERPSREGGDQNAPHPARLEARTRRISVRSDTLAERGSVIVATEPMDSDPGWRQMGAGEVAHVGEDLHVHSSAPLPPRPAHPLSLKDLEPRAASSQQSSAARG</sequence>
<evidence type="ECO:0000256" key="2">
    <source>
        <dbReference type="SAM" id="MobiDB-lite"/>
    </source>
</evidence>
<dbReference type="Gene3D" id="3.60.20.10">
    <property type="entry name" value="Glutamine Phosphoribosylpyrophosphate, subunit 1, domain 1"/>
    <property type="match status" value="1"/>
</dbReference>
<dbReference type="RefSeq" id="WP_227568193.1">
    <property type="nucleotide sequence ID" value="NZ_CP101988.1"/>
</dbReference>
<protein>
    <submittedName>
        <fullName evidence="4">Class II glutamine amidotransferase</fullName>
    </submittedName>
</protein>
<feature type="compositionally biased region" description="Low complexity" evidence="2">
    <location>
        <begin position="287"/>
        <end position="298"/>
    </location>
</feature>
<dbReference type="SUPFAM" id="SSF56235">
    <property type="entry name" value="N-terminal nucleophile aminohydrolases (Ntn hydrolases)"/>
    <property type="match status" value="1"/>
</dbReference>
<feature type="region of interest" description="Disordered" evidence="2">
    <location>
        <begin position="264"/>
        <end position="298"/>
    </location>
</feature>
<dbReference type="PANTHER" id="PTHR42824">
    <property type="entry name" value="GLUTAMINE AMIDOTRANSFERASE"/>
    <property type="match status" value="1"/>
</dbReference>